<reference evidence="1" key="1">
    <citation type="submission" date="2021-05" db="EMBL/GenBank/DDBJ databases">
        <authorList>
            <person name="Scholz U."/>
            <person name="Mascher M."/>
            <person name="Fiebig A."/>
        </authorList>
    </citation>
    <scope>NUCLEOTIDE SEQUENCE [LARGE SCALE GENOMIC DNA]</scope>
</reference>
<evidence type="ECO:0000313" key="1">
    <source>
        <dbReference type="EnsemblPlants" id="AVESA.00010b.r2.4CG1276780.1.CDS"/>
    </source>
</evidence>
<dbReference type="Proteomes" id="UP001732700">
    <property type="component" value="Chromosome 4C"/>
</dbReference>
<proteinExistence type="predicted"/>
<organism evidence="1 2">
    <name type="scientific">Avena sativa</name>
    <name type="common">Oat</name>
    <dbReference type="NCBI Taxonomy" id="4498"/>
    <lineage>
        <taxon>Eukaryota</taxon>
        <taxon>Viridiplantae</taxon>
        <taxon>Streptophyta</taxon>
        <taxon>Embryophyta</taxon>
        <taxon>Tracheophyta</taxon>
        <taxon>Spermatophyta</taxon>
        <taxon>Magnoliopsida</taxon>
        <taxon>Liliopsida</taxon>
        <taxon>Poales</taxon>
        <taxon>Poaceae</taxon>
        <taxon>BOP clade</taxon>
        <taxon>Pooideae</taxon>
        <taxon>Poodae</taxon>
        <taxon>Poeae</taxon>
        <taxon>Poeae Chloroplast Group 1 (Aveneae type)</taxon>
        <taxon>Aveninae</taxon>
        <taxon>Avena</taxon>
    </lineage>
</organism>
<accession>A0ACD5WUG3</accession>
<reference evidence="1" key="2">
    <citation type="submission" date="2025-09" db="UniProtKB">
        <authorList>
            <consortium name="EnsemblPlants"/>
        </authorList>
    </citation>
    <scope>IDENTIFICATION</scope>
</reference>
<dbReference type="EnsemblPlants" id="AVESA.00010b.r2.4CG1276780.1">
    <property type="protein sequence ID" value="AVESA.00010b.r2.4CG1276780.1.CDS"/>
    <property type="gene ID" value="AVESA.00010b.r2.4CG1276780"/>
</dbReference>
<protein>
    <submittedName>
        <fullName evidence="1">Uncharacterized protein</fullName>
    </submittedName>
</protein>
<name>A0ACD5WUG3_AVESA</name>
<sequence length="351" mass="39618">MENEASPPELIVQELTGDVPAQYVMPLQDRPSAAAAPAPIPVIDLGRLSSPDTDGGAAEEAAKLRSALETWGFFMVTNHGIESSLMDAMMNVSKEFFQNPPEEKQKYSNLLDGKRFRLQGYRSEMLKSEGRALDWSERLSLQVEPEEARRLDLWPNHPESLRDVLIKYATKTKIIRDLILRAMANILGLDEDYFVNRITTKAKALARLGYYPPCPRPDLVFGFKPHYDGGALTILFVEGQVGGLQVLRDGKWYDVISKPYTLLINIAECMEIMNNGIFPSPAHRVVTNMDKERLSVAIFYGADEETVLEPAPGLLDEKRPARYMKVKTKDYHNGVFGHFRQGKRFIDTLKI</sequence>
<evidence type="ECO:0000313" key="2">
    <source>
        <dbReference type="Proteomes" id="UP001732700"/>
    </source>
</evidence>
<keyword evidence="2" id="KW-1185">Reference proteome</keyword>